<name>A0A840L8Q8_9BURK</name>
<dbReference type="SUPFAM" id="SSF56281">
    <property type="entry name" value="Metallo-hydrolase/oxidoreductase"/>
    <property type="match status" value="1"/>
</dbReference>
<dbReference type="AlphaFoldDB" id="A0A840L8Q8"/>
<sequence>MPQLTQYPCRRPANAKPGTGKVEPCARLQRFCCSLEQALSGLLLLAACVLGLGAAPPVSAQEAAPACAAEAASWPPLLPVAPGLWRIAAARGEPDAGNGGLTSQLFVAEDGTAQASLWLVGSGPTPAFAARLACALQARFGRLPGDVINSRATPELAMGNIAFEPARIWALPEVMALMNKRCQLCQDKLRAKLGPVAGASLLPAIIRTPTQAVQAAELGPFEWLNLDRGMGEHVLVLRHRASATVLAQGLLWAGDVPDLLKSRSDLMLAALRTLQGFAGPALLLGEQGEPGQAAGEGPGSLAGHIDYIEQLRARVWAQLSAGRALDVQDPALALPAFAALPGYALRHPLNLQQLWKELEPLLFQPKP</sequence>
<reference evidence="1 2" key="1">
    <citation type="submission" date="2020-08" db="EMBL/GenBank/DDBJ databases">
        <title>Functional genomics of gut bacteria from endangered species of beetles.</title>
        <authorList>
            <person name="Carlos-Shanley C."/>
        </authorList>
    </citation>
    <scope>NUCLEOTIDE SEQUENCE [LARGE SCALE GENOMIC DNA]</scope>
    <source>
        <strain evidence="1 2">S00239</strain>
    </source>
</reference>
<protein>
    <submittedName>
        <fullName evidence="1">Uncharacterized protein</fullName>
    </submittedName>
</protein>
<dbReference type="Proteomes" id="UP000562027">
    <property type="component" value="Unassembled WGS sequence"/>
</dbReference>
<gene>
    <name evidence="1" type="ORF">HNP55_000252</name>
</gene>
<dbReference type="RefSeq" id="WP_184295331.1">
    <property type="nucleotide sequence ID" value="NZ_JACHLP010000001.1"/>
</dbReference>
<proteinExistence type="predicted"/>
<organism evidence="1 2">
    <name type="scientific">Roseateles oligotrophus</name>
    <dbReference type="NCBI Taxonomy" id="1769250"/>
    <lineage>
        <taxon>Bacteria</taxon>
        <taxon>Pseudomonadati</taxon>
        <taxon>Pseudomonadota</taxon>
        <taxon>Betaproteobacteria</taxon>
        <taxon>Burkholderiales</taxon>
        <taxon>Sphaerotilaceae</taxon>
        <taxon>Roseateles</taxon>
    </lineage>
</organism>
<dbReference type="InterPro" id="IPR036866">
    <property type="entry name" value="RibonucZ/Hydroxyglut_hydro"/>
</dbReference>
<evidence type="ECO:0000313" key="2">
    <source>
        <dbReference type="Proteomes" id="UP000562027"/>
    </source>
</evidence>
<accession>A0A840L8Q8</accession>
<keyword evidence="2" id="KW-1185">Reference proteome</keyword>
<comment type="caution">
    <text evidence="1">The sequence shown here is derived from an EMBL/GenBank/DDBJ whole genome shotgun (WGS) entry which is preliminary data.</text>
</comment>
<dbReference type="EMBL" id="JACHLP010000001">
    <property type="protein sequence ID" value="MBB4841757.1"/>
    <property type="molecule type" value="Genomic_DNA"/>
</dbReference>
<evidence type="ECO:0000313" key="1">
    <source>
        <dbReference type="EMBL" id="MBB4841757.1"/>
    </source>
</evidence>